<sequence>MPNGPVRRQLLKAVAASSFVAPIAGCLDTLESGSDDGTAASGDTGPSSNEADADQAACTVGEALIAALGDGDFETAASSYPYSHFEDGDKDEDEDALDEADIAADLENGDVAQLEWVDTDIEDISCECVEPYSDDARTELDEDVVGDVTTVVELRFSIAYDDGTETGTESAFVNGVEIDGEWYGMISQWGSRDLCADGEVPDEHEDDSASDDHSAREQALEPTDWEDVDEIVLDGEIASWVGVEPAPIEDIENPTLLLFEGREYTIEWRNADGMPHNLKIRDEADDGLAETELIEGEGESASLTVDATAAMDNYVCEPHAQTMVGDIDVRDKN</sequence>
<dbReference type="Pfam" id="PF00127">
    <property type="entry name" value="Copper-bind"/>
    <property type="match status" value="1"/>
</dbReference>
<keyword evidence="2" id="KW-0186">Copper</keyword>
<organism evidence="5 6">
    <name type="scientific">Natronorubrum halalkaliphilum</name>
    <dbReference type="NCBI Taxonomy" id="2691917"/>
    <lineage>
        <taxon>Archaea</taxon>
        <taxon>Methanobacteriati</taxon>
        <taxon>Methanobacteriota</taxon>
        <taxon>Stenosarchaea group</taxon>
        <taxon>Halobacteria</taxon>
        <taxon>Halobacteriales</taxon>
        <taxon>Natrialbaceae</taxon>
        <taxon>Natronorubrum</taxon>
    </lineage>
</organism>
<keyword evidence="6" id="KW-1185">Reference proteome</keyword>
<gene>
    <name evidence="5" type="ORF">GS429_17080</name>
</gene>
<feature type="compositionally biased region" description="Acidic residues" evidence="3">
    <location>
        <begin position="199"/>
        <end position="209"/>
    </location>
</feature>
<evidence type="ECO:0000256" key="3">
    <source>
        <dbReference type="SAM" id="MobiDB-lite"/>
    </source>
</evidence>
<feature type="compositionally biased region" description="Basic and acidic residues" evidence="3">
    <location>
        <begin position="210"/>
        <end position="219"/>
    </location>
</feature>
<feature type="region of interest" description="Disordered" evidence="3">
    <location>
        <begin position="30"/>
        <end position="54"/>
    </location>
</feature>
<dbReference type="OrthoDB" id="265568at2157"/>
<reference evidence="5 6" key="1">
    <citation type="submission" date="2020-01" db="EMBL/GenBank/DDBJ databases">
        <title>Natronorubrum sp. JWXQ-INN 674 isolated from Inner Mongolia Autonomous Region of China.</title>
        <authorList>
            <person name="Xue Q."/>
        </authorList>
    </citation>
    <scope>NUCLEOTIDE SEQUENCE [LARGE SCALE GENOMIC DNA]</scope>
    <source>
        <strain evidence="5 6">JWXQ-INN-674</strain>
    </source>
</reference>
<feature type="domain" description="Blue (type 1) copper" evidence="4">
    <location>
        <begin position="265"/>
        <end position="329"/>
    </location>
</feature>
<evidence type="ECO:0000313" key="5">
    <source>
        <dbReference type="EMBL" id="MXV63742.1"/>
    </source>
</evidence>
<dbReference type="GO" id="GO:0009055">
    <property type="term" value="F:electron transfer activity"/>
    <property type="evidence" value="ECO:0007669"/>
    <property type="project" value="InterPro"/>
</dbReference>
<keyword evidence="1" id="KW-0479">Metal-binding</keyword>
<accession>A0A6B0VSI8</accession>
<name>A0A6B0VSI8_9EURY</name>
<protein>
    <recommendedName>
        <fullName evidence="4">Blue (type 1) copper domain-containing protein</fullName>
    </recommendedName>
</protein>
<evidence type="ECO:0000256" key="2">
    <source>
        <dbReference type="ARBA" id="ARBA00023008"/>
    </source>
</evidence>
<dbReference type="InterPro" id="IPR008972">
    <property type="entry name" value="Cupredoxin"/>
</dbReference>
<evidence type="ECO:0000259" key="4">
    <source>
        <dbReference type="Pfam" id="PF00127"/>
    </source>
</evidence>
<dbReference type="RefSeq" id="WP_160066557.1">
    <property type="nucleotide sequence ID" value="NZ_WUYX01000060.1"/>
</dbReference>
<feature type="region of interest" description="Disordered" evidence="3">
    <location>
        <begin position="194"/>
        <end position="224"/>
    </location>
</feature>
<dbReference type="GO" id="GO:0005507">
    <property type="term" value="F:copper ion binding"/>
    <property type="evidence" value="ECO:0007669"/>
    <property type="project" value="InterPro"/>
</dbReference>
<dbReference type="Proteomes" id="UP000434101">
    <property type="component" value="Unassembled WGS sequence"/>
</dbReference>
<evidence type="ECO:0000313" key="6">
    <source>
        <dbReference type="Proteomes" id="UP000434101"/>
    </source>
</evidence>
<dbReference type="Gene3D" id="2.60.40.420">
    <property type="entry name" value="Cupredoxins - blue copper proteins"/>
    <property type="match status" value="1"/>
</dbReference>
<dbReference type="EMBL" id="WUYX01000060">
    <property type="protein sequence ID" value="MXV63742.1"/>
    <property type="molecule type" value="Genomic_DNA"/>
</dbReference>
<proteinExistence type="predicted"/>
<dbReference type="SUPFAM" id="SSF49503">
    <property type="entry name" value="Cupredoxins"/>
    <property type="match status" value="1"/>
</dbReference>
<comment type="caution">
    <text evidence="5">The sequence shown here is derived from an EMBL/GenBank/DDBJ whole genome shotgun (WGS) entry which is preliminary data.</text>
</comment>
<dbReference type="AlphaFoldDB" id="A0A6B0VSI8"/>
<dbReference type="InterPro" id="IPR000923">
    <property type="entry name" value="BlueCu_1"/>
</dbReference>
<evidence type="ECO:0000256" key="1">
    <source>
        <dbReference type="ARBA" id="ARBA00022723"/>
    </source>
</evidence>